<accession>A0ABD3N6D3</accession>
<dbReference type="AlphaFoldDB" id="A0ABD3N6D3"/>
<dbReference type="Gene3D" id="3.40.50.150">
    <property type="entry name" value="Vaccinia Virus protein VP39"/>
    <property type="match status" value="1"/>
</dbReference>
<comment type="caution">
    <text evidence="2">The sequence shown here is derived from an EMBL/GenBank/DDBJ whole genome shotgun (WGS) entry which is preliminary data.</text>
</comment>
<proteinExistence type="predicted"/>
<evidence type="ECO:0000313" key="2">
    <source>
        <dbReference type="EMBL" id="KAL3771583.1"/>
    </source>
</evidence>
<gene>
    <name evidence="2" type="ORF">ACHAWU_003758</name>
</gene>
<feature type="compositionally biased region" description="Polar residues" evidence="1">
    <location>
        <begin position="1"/>
        <end position="11"/>
    </location>
</feature>
<evidence type="ECO:0000313" key="3">
    <source>
        <dbReference type="Proteomes" id="UP001530293"/>
    </source>
</evidence>
<protein>
    <recommendedName>
        <fullName evidence="4">Methyltransferase FkbM domain-containing protein</fullName>
    </recommendedName>
</protein>
<dbReference type="EMBL" id="JALLBG020000023">
    <property type="protein sequence ID" value="KAL3771583.1"/>
    <property type="molecule type" value="Genomic_DNA"/>
</dbReference>
<feature type="region of interest" description="Disordered" evidence="1">
    <location>
        <begin position="1"/>
        <end position="22"/>
    </location>
</feature>
<evidence type="ECO:0008006" key="4">
    <source>
        <dbReference type="Google" id="ProtNLM"/>
    </source>
</evidence>
<dbReference type="SUPFAM" id="SSF53335">
    <property type="entry name" value="S-adenosyl-L-methionine-dependent methyltransferases"/>
    <property type="match status" value="1"/>
</dbReference>
<dbReference type="InterPro" id="IPR029063">
    <property type="entry name" value="SAM-dependent_MTases_sf"/>
</dbReference>
<evidence type="ECO:0000256" key="1">
    <source>
        <dbReference type="SAM" id="MobiDB-lite"/>
    </source>
</evidence>
<name>A0ABD3N6D3_9STRA</name>
<reference evidence="2 3" key="1">
    <citation type="submission" date="2024-10" db="EMBL/GenBank/DDBJ databases">
        <title>Updated reference genomes for cyclostephanoid diatoms.</title>
        <authorList>
            <person name="Roberts W.R."/>
            <person name="Alverson A.J."/>
        </authorList>
    </citation>
    <scope>NUCLEOTIDE SEQUENCE [LARGE SCALE GENOMIC DNA]</scope>
    <source>
        <strain evidence="2 3">AJA232-27</strain>
    </source>
</reference>
<keyword evidence="3" id="KW-1185">Reference proteome</keyword>
<sequence>MAGDSNANATDPTEGGSIDNDGSTSWKVIDWKHPFSVDEESSFTCTWTHFRSYLSGESAPIPLNGVNNNDHNHDDDQSVVYVEIGANIGSCVMEMLLSTNASIVAFEPHPRNLYNLKKTVSLLDETYQNRLALFPVGPGNASMTSTIYSGSDNLVIGHIIRDYPNQAFEERNQFTVNVERLDSILVANKMK</sequence>
<organism evidence="2 3">
    <name type="scientific">Discostella pseudostelligera</name>
    <dbReference type="NCBI Taxonomy" id="259834"/>
    <lineage>
        <taxon>Eukaryota</taxon>
        <taxon>Sar</taxon>
        <taxon>Stramenopiles</taxon>
        <taxon>Ochrophyta</taxon>
        <taxon>Bacillariophyta</taxon>
        <taxon>Coscinodiscophyceae</taxon>
        <taxon>Thalassiosirophycidae</taxon>
        <taxon>Stephanodiscales</taxon>
        <taxon>Stephanodiscaceae</taxon>
        <taxon>Discostella</taxon>
    </lineage>
</organism>
<dbReference type="Proteomes" id="UP001530293">
    <property type="component" value="Unassembled WGS sequence"/>
</dbReference>